<dbReference type="OrthoDB" id="9790367at2"/>
<comment type="catalytic activity">
    <reaction evidence="2">
        <text>2 GTP = 3',3'-c-di-GMP + 2 diphosphate</text>
        <dbReference type="Rhea" id="RHEA:24898"/>
        <dbReference type="ChEBI" id="CHEBI:33019"/>
        <dbReference type="ChEBI" id="CHEBI:37565"/>
        <dbReference type="ChEBI" id="CHEBI:58805"/>
        <dbReference type="EC" id="2.7.7.65"/>
    </reaction>
</comment>
<dbReference type="InterPro" id="IPR035965">
    <property type="entry name" value="PAS-like_dom_sf"/>
</dbReference>
<dbReference type="PANTHER" id="PTHR45138:SF9">
    <property type="entry name" value="DIGUANYLATE CYCLASE DGCM-RELATED"/>
    <property type="match status" value="1"/>
</dbReference>
<name>D3PBX2_DEFDS</name>
<organism evidence="4 5">
    <name type="scientific">Deferribacter desulfuricans (strain DSM 14783 / JCM 11476 / NBRC 101012 / SSM1)</name>
    <dbReference type="NCBI Taxonomy" id="639282"/>
    <lineage>
        <taxon>Bacteria</taxon>
        <taxon>Pseudomonadati</taxon>
        <taxon>Deferribacterota</taxon>
        <taxon>Deferribacteres</taxon>
        <taxon>Deferribacterales</taxon>
        <taxon>Deferribacteraceae</taxon>
        <taxon>Deferribacter</taxon>
    </lineage>
</organism>
<dbReference type="HOGENOM" id="CLU_000445_11_4_0"/>
<accession>D3PBX2</accession>
<feature type="domain" description="GGDEF" evidence="3">
    <location>
        <begin position="197"/>
        <end position="324"/>
    </location>
</feature>
<evidence type="ECO:0000256" key="1">
    <source>
        <dbReference type="ARBA" id="ARBA00012528"/>
    </source>
</evidence>
<dbReference type="EC" id="2.7.7.65" evidence="1"/>
<dbReference type="InterPro" id="IPR000160">
    <property type="entry name" value="GGDEF_dom"/>
</dbReference>
<proteinExistence type="predicted"/>
<keyword evidence="5" id="KW-1185">Reference proteome</keyword>
<dbReference type="eggNOG" id="COG2199">
    <property type="taxonomic scope" value="Bacteria"/>
</dbReference>
<dbReference type="AlphaFoldDB" id="D3PBX2"/>
<dbReference type="GO" id="GO:0005886">
    <property type="term" value="C:plasma membrane"/>
    <property type="evidence" value="ECO:0007669"/>
    <property type="project" value="TreeGrafter"/>
</dbReference>
<reference evidence="4 5" key="1">
    <citation type="journal article" date="2010" name="DNA Res.">
        <title>Bacterial lifestyle in a deep-sea hydrothermal vent chimney revealed by the genome sequence of the thermophilic bacterium Deferribacter desulfuricans SSM1.</title>
        <authorList>
            <person name="Takaki Y."/>
            <person name="Shimamura S."/>
            <person name="Nakagawa S."/>
            <person name="Fukuhara Y."/>
            <person name="Horikawa H."/>
            <person name="Ankai A."/>
            <person name="Harada T."/>
            <person name="Hosoyama A."/>
            <person name="Oguchi A."/>
            <person name="Fukui S."/>
            <person name="Fujita N."/>
            <person name="Takami H."/>
            <person name="Takai K."/>
        </authorList>
    </citation>
    <scope>NUCLEOTIDE SEQUENCE [LARGE SCALE GENOMIC DNA]</scope>
    <source>
        <strain evidence="5">DSM 14783 / JCM 11476 / NBRC 101012 / SSM1</strain>
    </source>
</reference>
<dbReference type="InterPro" id="IPR029787">
    <property type="entry name" value="Nucleotide_cyclase"/>
</dbReference>
<dbReference type="Gene3D" id="3.30.70.270">
    <property type="match status" value="1"/>
</dbReference>
<dbReference type="InterPro" id="IPR043128">
    <property type="entry name" value="Rev_trsase/Diguanyl_cyclase"/>
</dbReference>
<protein>
    <recommendedName>
        <fullName evidence="1">diguanylate cyclase</fullName>
        <ecNumber evidence="1">2.7.7.65</ecNumber>
    </recommendedName>
</protein>
<dbReference type="GO" id="GO:0043709">
    <property type="term" value="P:cell adhesion involved in single-species biofilm formation"/>
    <property type="evidence" value="ECO:0007669"/>
    <property type="project" value="TreeGrafter"/>
</dbReference>
<dbReference type="Pfam" id="PF00990">
    <property type="entry name" value="GGDEF"/>
    <property type="match status" value="1"/>
</dbReference>
<dbReference type="PROSITE" id="PS50887">
    <property type="entry name" value="GGDEF"/>
    <property type="match status" value="1"/>
</dbReference>
<dbReference type="CDD" id="cd01949">
    <property type="entry name" value="GGDEF"/>
    <property type="match status" value="1"/>
</dbReference>
<dbReference type="SUPFAM" id="SSF55785">
    <property type="entry name" value="PYP-like sensor domain (PAS domain)"/>
    <property type="match status" value="1"/>
</dbReference>
<sequence>MLLIVILLILIILFELIIILSLKKKNTALIKTSINKENFLLNLIPKPIIIISTNQKIKTLNSNFEKTFNIKKDEIVNKHFYNIKIDGLNKILKEINRDLEKVKKIGLSASLKDSSTVTIRNENFKTKTYKIDKSLYFDEFGNIDGLICILDDITEQEKEINELMKKAIYDELTQIYNRRYFQSVLKNELEKVKRYNIDSCLLFFDIDFFKKINDTYGHDIGDLVLKYLSSLVKNSIRTTDQFFRIGGEEFAIILTNTTLKDATQVAEKIRIITENYTFEKVGKVTISIGITKIKNTDTEESLYKRADEALYQSKKSGRNKVTVK</sequence>
<dbReference type="InterPro" id="IPR050469">
    <property type="entry name" value="Diguanylate_Cyclase"/>
</dbReference>
<dbReference type="SUPFAM" id="SSF55073">
    <property type="entry name" value="Nucleotide cyclase"/>
    <property type="match status" value="1"/>
</dbReference>
<dbReference type="PANTHER" id="PTHR45138">
    <property type="entry name" value="REGULATORY COMPONENTS OF SENSORY TRANSDUCTION SYSTEM"/>
    <property type="match status" value="1"/>
</dbReference>
<dbReference type="STRING" id="639282.DEFDS_0613"/>
<dbReference type="EMBL" id="AP011529">
    <property type="protein sequence ID" value="BAI80095.1"/>
    <property type="molecule type" value="Genomic_DNA"/>
</dbReference>
<dbReference type="GO" id="GO:1902201">
    <property type="term" value="P:negative regulation of bacterial-type flagellum-dependent cell motility"/>
    <property type="evidence" value="ECO:0007669"/>
    <property type="project" value="TreeGrafter"/>
</dbReference>
<dbReference type="Proteomes" id="UP000001520">
    <property type="component" value="Chromosome"/>
</dbReference>
<dbReference type="NCBIfam" id="TIGR00254">
    <property type="entry name" value="GGDEF"/>
    <property type="match status" value="1"/>
</dbReference>
<gene>
    <name evidence="4" type="ordered locus">DEFDS_0613</name>
</gene>
<dbReference type="GO" id="GO:0052621">
    <property type="term" value="F:diguanylate cyclase activity"/>
    <property type="evidence" value="ECO:0007669"/>
    <property type="project" value="UniProtKB-EC"/>
</dbReference>
<evidence type="ECO:0000313" key="5">
    <source>
        <dbReference type="Proteomes" id="UP000001520"/>
    </source>
</evidence>
<dbReference type="FunFam" id="3.30.70.270:FF:000001">
    <property type="entry name" value="Diguanylate cyclase domain protein"/>
    <property type="match status" value="1"/>
</dbReference>
<evidence type="ECO:0000313" key="4">
    <source>
        <dbReference type="EMBL" id="BAI80095.1"/>
    </source>
</evidence>
<dbReference type="KEGG" id="ddf:DEFDS_0613"/>
<evidence type="ECO:0000259" key="3">
    <source>
        <dbReference type="PROSITE" id="PS50887"/>
    </source>
</evidence>
<evidence type="ECO:0000256" key="2">
    <source>
        <dbReference type="ARBA" id="ARBA00034247"/>
    </source>
</evidence>
<dbReference type="Gene3D" id="3.30.450.20">
    <property type="entry name" value="PAS domain"/>
    <property type="match status" value="1"/>
</dbReference>
<dbReference type="SMART" id="SM00267">
    <property type="entry name" value="GGDEF"/>
    <property type="match status" value="1"/>
</dbReference>